<feature type="transmembrane region" description="Helical" evidence="1">
    <location>
        <begin position="360"/>
        <end position="390"/>
    </location>
</feature>
<evidence type="ECO:0000313" key="2">
    <source>
        <dbReference type="EMBL" id="KAF7265230.1"/>
    </source>
</evidence>
<proteinExistence type="predicted"/>
<dbReference type="AlphaFoldDB" id="A0A834M3B9"/>
<feature type="transmembrane region" description="Helical" evidence="1">
    <location>
        <begin position="195"/>
        <end position="213"/>
    </location>
</feature>
<keyword evidence="1" id="KW-1133">Transmembrane helix</keyword>
<dbReference type="EMBL" id="JAACXV010014635">
    <property type="protein sequence ID" value="KAF7265230.1"/>
    <property type="molecule type" value="Genomic_DNA"/>
</dbReference>
<dbReference type="Pfam" id="PF05024">
    <property type="entry name" value="Gpi1"/>
    <property type="match status" value="1"/>
</dbReference>
<name>A0A834M3B9_RHYFE</name>
<dbReference type="PANTHER" id="PTHR21329:SF3">
    <property type="entry name" value="PHOSPHATIDYLINOSITOL N-ACETYLGLUCOSAMINYLTRANSFERASE SUBUNIT Q"/>
    <property type="match status" value="1"/>
</dbReference>
<keyword evidence="3" id="KW-1185">Reference proteome</keyword>
<organism evidence="2 3">
    <name type="scientific">Rhynchophorus ferrugineus</name>
    <name type="common">Red palm weevil</name>
    <name type="synonym">Curculio ferrugineus</name>
    <dbReference type="NCBI Taxonomy" id="354439"/>
    <lineage>
        <taxon>Eukaryota</taxon>
        <taxon>Metazoa</taxon>
        <taxon>Ecdysozoa</taxon>
        <taxon>Arthropoda</taxon>
        <taxon>Hexapoda</taxon>
        <taxon>Insecta</taxon>
        <taxon>Pterygota</taxon>
        <taxon>Neoptera</taxon>
        <taxon>Endopterygota</taxon>
        <taxon>Coleoptera</taxon>
        <taxon>Polyphaga</taxon>
        <taxon>Cucujiformia</taxon>
        <taxon>Curculionidae</taxon>
        <taxon>Dryophthorinae</taxon>
        <taxon>Rhynchophorus</taxon>
    </lineage>
</organism>
<dbReference type="OrthoDB" id="70250at2759"/>
<dbReference type="InterPro" id="IPR007720">
    <property type="entry name" value="PigQ/GPI1"/>
</dbReference>
<sequence length="482" mass="56145">MLKTVLIFIPDTLSGSKDGYLEGFCKDYGNLTVYYITNDLITTKKCSNIVGYCGSIFKPILNLEHIYMERKNEHFEISIKQQKVEYNIIELIYDYNAFKYTKVVFSSQHGLYIKELKESLYLCTNSKHTKASWPLRRIIIFLIYICQFCFLIFSKYRNITKSVIISHTIDSLKHAVECLKIIKEKNISLKIKNIIFVKLIDIILGVMLVYLGLRYKLIILKKFDDFIQGFVGYLRNLLIYLMGSPIGLKLNYSFNRSLGRFFFYHINLWRVFLQAIHHQLGIFFQLILIPGFFGISFIIAIFCDIISIVTFHTYCIYVYAARLFYLQIRGLSALWRLFIGRKFNPLRNRVDSCEYSSNQLFIGTLGFTIMLFLLPTTLMYYTVFVALRLATVITIELIHALKNALNNIPLYLLVLWIIDSPRFAGNIFITYKPSKNNKHVKAMISLTPLSLFECFGLMSNNNTGREFNIGQIISRVFTGELI</sequence>
<comment type="caution">
    <text evidence="2">The sequence shown here is derived from an EMBL/GenBank/DDBJ whole genome shotgun (WGS) entry which is preliminary data.</text>
</comment>
<keyword evidence="1" id="KW-0472">Membrane</keyword>
<gene>
    <name evidence="2" type="ORF">GWI33_021338</name>
</gene>
<feature type="transmembrane region" description="Helical" evidence="1">
    <location>
        <begin position="316"/>
        <end position="339"/>
    </location>
</feature>
<feature type="transmembrane region" description="Helical" evidence="1">
    <location>
        <begin position="233"/>
        <end position="252"/>
    </location>
</feature>
<feature type="transmembrane region" description="Helical" evidence="1">
    <location>
        <begin position="133"/>
        <end position="153"/>
    </location>
</feature>
<evidence type="ECO:0000256" key="1">
    <source>
        <dbReference type="SAM" id="Phobius"/>
    </source>
</evidence>
<protein>
    <recommendedName>
        <fullName evidence="4">Phosphatidylinositol N-acetylglucosaminyltransferase subunit Q</fullName>
    </recommendedName>
</protein>
<dbReference type="Proteomes" id="UP000625711">
    <property type="component" value="Unassembled WGS sequence"/>
</dbReference>
<evidence type="ECO:0008006" key="4">
    <source>
        <dbReference type="Google" id="ProtNLM"/>
    </source>
</evidence>
<dbReference type="GO" id="GO:0005783">
    <property type="term" value="C:endoplasmic reticulum"/>
    <property type="evidence" value="ECO:0007669"/>
    <property type="project" value="TreeGrafter"/>
</dbReference>
<dbReference type="GO" id="GO:0006506">
    <property type="term" value="P:GPI anchor biosynthetic process"/>
    <property type="evidence" value="ECO:0007669"/>
    <property type="project" value="InterPro"/>
</dbReference>
<keyword evidence="1" id="KW-0812">Transmembrane</keyword>
<dbReference type="GO" id="GO:0016020">
    <property type="term" value="C:membrane"/>
    <property type="evidence" value="ECO:0007669"/>
    <property type="project" value="InterPro"/>
</dbReference>
<dbReference type="PANTHER" id="PTHR21329">
    <property type="entry name" value="PHOSPHATIDYLINOSITOL N-ACETYLGLUCOSAMINYLTRANSFERASE SUBUNIT Q-RELATED"/>
    <property type="match status" value="1"/>
</dbReference>
<evidence type="ECO:0000313" key="3">
    <source>
        <dbReference type="Proteomes" id="UP000625711"/>
    </source>
</evidence>
<accession>A0A834M3B9</accession>
<feature type="transmembrane region" description="Helical" evidence="1">
    <location>
        <begin position="280"/>
        <end position="310"/>
    </location>
</feature>
<reference evidence="2" key="1">
    <citation type="submission" date="2020-08" db="EMBL/GenBank/DDBJ databases">
        <title>Genome sequencing and assembly of the red palm weevil Rhynchophorus ferrugineus.</title>
        <authorList>
            <person name="Dias G.B."/>
            <person name="Bergman C.M."/>
            <person name="Manee M."/>
        </authorList>
    </citation>
    <scope>NUCLEOTIDE SEQUENCE</scope>
    <source>
        <strain evidence="2">AA-2017</strain>
        <tissue evidence="2">Whole larva</tissue>
    </source>
</reference>